<sequence>MEYAAQYYIGHHSNATKAKTKETVQTIKRVHSIDTTHKRCTRNRQRQTEVRAGANVANAFLKTTFLPKLEIIKSVQSPMEVEKIETDFYHSLFEVARHYNGFEPLDTRTFGYPYNLALSVWEVENHLKRNVRNWNSLRLVQDDKGKTFFISEEQYCTGATLYYIPVVPLYKMLRNKQERNAALLLLSVFAYLYHIADIPYYRQEDAYIYWQYEMITDWIEQDDETDLDSRKEELKVAKWCGDKIEQKIFNRKSLNVFADRIKAFKPKNDFEHECLNVAKGFFTLYTDYPATSVFQNAKCVEDEAEQEDEVIAMNKYISFIADANGWLYETLAESVNNEFNEYGTTEEPTVVKIFSGENITDCNLDFENRLFPLIDDLCYLLNNH</sequence>
<dbReference type="Proteomes" id="UP001549749">
    <property type="component" value="Unassembled WGS sequence"/>
</dbReference>
<keyword evidence="2" id="KW-1185">Reference proteome</keyword>
<protein>
    <recommendedName>
        <fullName evidence="3">PRTRC genetic system protein F</fullName>
    </recommendedName>
</protein>
<proteinExistence type="predicted"/>
<comment type="caution">
    <text evidence="1">The sequence shown here is derived from an EMBL/GenBank/DDBJ whole genome shotgun (WGS) entry which is preliminary data.</text>
</comment>
<gene>
    <name evidence="1" type="ORF">ABR189_29135</name>
</gene>
<accession>A0ABV2TEM4</accession>
<name>A0ABV2TEM4_9BACT</name>
<reference evidence="1 2" key="1">
    <citation type="submission" date="2024-06" db="EMBL/GenBank/DDBJ databases">
        <title>Chitinophaga defluvii sp. nov., isolated from municipal sewage.</title>
        <authorList>
            <person name="Zhang L."/>
        </authorList>
    </citation>
    <scope>NUCLEOTIDE SEQUENCE [LARGE SCALE GENOMIC DNA]</scope>
    <source>
        <strain evidence="1 2">H8</strain>
    </source>
</reference>
<evidence type="ECO:0008006" key="3">
    <source>
        <dbReference type="Google" id="ProtNLM"/>
    </source>
</evidence>
<organism evidence="1 2">
    <name type="scientific">Chitinophaga defluvii</name>
    <dbReference type="NCBI Taxonomy" id="3163343"/>
    <lineage>
        <taxon>Bacteria</taxon>
        <taxon>Pseudomonadati</taxon>
        <taxon>Bacteroidota</taxon>
        <taxon>Chitinophagia</taxon>
        <taxon>Chitinophagales</taxon>
        <taxon>Chitinophagaceae</taxon>
        <taxon>Chitinophaga</taxon>
    </lineage>
</organism>
<dbReference type="RefSeq" id="WP_354664053.1">
    <property type="nucleotide sequence ID" value="NZ_JBEXAC010000004.1"/>
</dbReference>
<evidence type="ECO:0000313" key="2">
    <source>
        <dbReference type="Proteomes" id="UP001549749"/>
    </source>
</evidence>
<dbReference type="EMBL" id="JBEXAC010000004">
    <property type="protein sequence ID" value="MET7001481.1"/>
    <property type="molecule type" value="Genomic_DNA"/>
</dbReference>
<evidence type="ECO:0000313" key="1">
    <source>
        <dbReference type="EMBL" id="MET7001481.1"/>
    </source>
</evidence>